<comment type="caution">
    <text evidence="8">The sequence shown here is derived from an EMBL/GenBank/DDBJ whole genome shotgun (WGS) entry which is preliminary data.</text>
</comment>
<evidence type="ECO:0000256" key="4">
    <source>
        <dbReference type="ARBA" id="ARBA00022840"/>
    </source>
</evidence>
<dbReference type="EMBL" id="JBFXLS010000009">
    <property type="protein sequence ID" value="KAL2831451.1"/>
    <property type="molecule type" value="Genomic_DNA"/>
</dbReference>
<keyword evidence="9" id="KW-1185">Reference proteome</keyword>
<feature type="repeat" description="ANK" evidence="6">
    <location>
        <begin position="409"/>
        <end position="441"/>
    </location>
</feature>
<keyword evidence="1" id="KW-0808">Transferase</keyword>
<dbReference type="PRINTS" id="PR01415">
    <property type="entry name" value="ANKYRIN"/>
</dbReference>
<dbReference type="Gene3D" id="1.25.40.20">
    <property type="entry name" value="Ankyrin repeat-containing domain"/>
    <property type="match status" value="1"/>
</dbReference>
<dbReference type="SUPFAM" id="SSF56112">
    <property type="entry name" value="Protein kinase-like (PK-like)"/>
    <property type="match status" value="1"/>
</dbReference>
<protein>
    <submittedName>
        <fullName evidence="8">Kinase-like domain-containing protein</fullName>
    </submittedName>
</protein>
<dbReference type="InterPro" id="IPR036770">
    <property type="entry name" value="Ankyrin_rpt-contain_sf"/>
</dbReference>
<dbReference type="PROSITE" id="PS00108">
    <property type="entry name" value="PROTEIN_KINASE_ST"/>
    <property type="match status" value="1"/>
</dbReference>
<dbReference type="Pfam" id="PF12796">
    <property type="entry name" value="Ank_2"/>
    <property type="match status" value="1"/>
</dbReference>
<keyword evidence="3" id="KW-0418">Kinase</keyword>
<dbReference type="InterPro" id="IPR002110">
    <property type="entry name" value="Ankyrin_rpt"/>
</dbReference>
<dbReference type="Pfam" id="PF00069">
    <property type="entry name" value="Pkinase"/>
    <property type="match status" value="1"/>
</dbReference>
<proteinExistence type="inferred from homology"/>
<evidence type="ECO:0000313" key="9">
    <source>
        <dbReference type="Proteomes" id="UP001610335"/>
    </source>
</evidence>
<evidence type="ECO:0000313" key="8">
    <source>
        <dbReference type="EMBL" id="KAL2831451.1"/>
    </source>
</evidence>
<dbReference type="SMART" id="SM00248">
    <property type="entry name" value="ANK"/>
    <property type="match status" value="4"/>
</dbReference>
<reference evidence="8 9" key="1">
    <citation type="submission" date="2024-07" db="EMBL/GenBank/DDBJ databases">
        <title>Section-level genome sequencing and comparative genomics of Aspergillus sections Usti and Cavernicolus.</title>
        <authorList>
            <consortium name="Lawrence Berkeley National Laboratory"/>
            <person name="Nybo J.L."/>
            <person name="Vesth T.C."/>
            <person name="Theobald S."/>
            <person name="Frisvad J.C."/>
            <person name="Larsen T.O."/>
            <person name="Kjaerboelling I."/>
            <person name="Rothschild-Mancinelli K."/>
            <person name="Lyhne E.K."/>
            <person name="Kogle M.E."/>
            <person name="Barry K."/>
            <person name="Clum A."/>
            <person name="Na H."/>
            <person name="Ledsgaard L."/>
            <person name="Lin J."/>
            <person name="Lipzen A."/>
            <person name="Kuo A."/>
            <person name="Riley R."/>
            <person name="Mondo S."/>
            <person name="LaButti K."/>
            <person name="Haridas S."/>
            <person name="Pangalinan J."/>
            <person name="Salamov A.A."/>
            <person name="Simmons B.A."/>
            <person name="Magnuson J.K."/>
            <person name="Chen J."/>
            <person name="Drula E."/>
            <person name="Henrissat B."/>
            <person name="Wiebenga A."/>
            <person name="Lubbers R.J."/>
            <person name="Gomes A.C."/>
            <person name="Makela M.R."/>
            <person name="Stajich J."/>
            <person name="Grigoriev I.V."/>
            <person name="Mortensen U.H."/>
            <person name="De vries R.P."/>
            <person name="Baker S.E."/>
            <person name="Andersen M.R."/>
        </authorList>
    </citation>
    <scope>NUCLEOTIDE SEQUENCE [LARGE SCALE GENOMIC DNA]</scope>
    <source>
        <strain evidence="8 9">CBS 600.67</strain>
    </source>
</reference>
<evidence type="ECO:0000256" key="5">
    <source>
        <dbReference type="ARBA" id="ARBA00037982"/>
    </source>
</evidence>
<dbReference type="InterPro" id="IPR050339">
    <property type="entry name" value="CC_SR_Kinase"/>
</dbReference>
<dbReference type="Proteomes" id="UP001610335">
    <property type="component" value="Unassembled WGS sequence"/>
</dbReference>
<dbReference type="PROSITE" id="PS50011">
    <property type="entry name" value="PROTEIN_KINASE_DOM"/>
    <property type="match status" value="1"/>
</dbReference>
<evidence type="ECO:0000256" key="2">
    <source>
        <dbReference type="ARBA" id="ARBA00022741"/>
    </source>
</evidence>
<dbReference type="SMART" id="SM00220">
    <property type="entry name" value="S_TKc"/>
    <property type="match status" value="1"/>
</dbReference>
<keyword evidence="6" id="KW-0040">ANK repeat</keyword>
<dbReference type="Gene3D" id="1.10.510.10">
    <property type="entry name" value="Transferase(Phosphotransferase) domain 1"/>
    <property type="match status" value="1"/>
</dbReference>
<comment type="similarity">
    <text evidence="5">Belongs to the protein kinase superfamily. Ser/Thr protein kinase family. GCN2 subfamily.</text>
</comment>
<dbReference type="InterPro" id="IPR008271">
    <property type="entry name" value="Ser/Thr_kinase_AS"/>
</dbReference>
<dbReference type="CDD" id="cd00180">
    <property type="entry name" value="PKc"/>
    <property type="match status" value="1"/>
</dbReference>
<gene>
    <name evidence="8" type="ORF">BDW59DRAFT_140184</name>
</gene>
<evidence type="ECO:0000256" key="6">
    <source>
        <dbReference type="PROSITE-ProRule" id="PRU00023"/>
    </source>
</evidence>
<dbReference type="PROSITE" id="PS50297">
    <property type="entry name" value="ANK_REP_REGION"/>
    <property type="match status" value="1"/>
</dbReference>
<accession>A0ABR4IUK4</accession>
<keyword evidence="4" id="KW-0067">ATP-binding</keyword>
<dbReference type="PANTHER" id="PTHR11042">
    <property type="entry name" value="EUKARYOTIC TRANSLATION INITIATION FACTOR 2-ALPHA KINASE EIF2-ALPHA KINASE -RELATED"/>
    <property type="match status" value="1"/>
</dbReference>
<feature type="domain" description="Protein kinase" evidence="7">
    <location>
        <begin position="33"/>
        <end position="322"/>
    </location>
</feature>
<dbReference type="SUPFAM" id="SSF48403">
    <property type="entry name" value="Ankyrin repeat"/>
    <property type="match status" value="1"/>
</dbReference>
<name>A0ABR4IUK4_9EURO</name>
<evidence type="ECO:0000256" key="3">
    <source>
        <dbReference type="ARBA" id="ARBA00022777"/>
    </source>
</evidence>
<sequence length="486" mass="53946">METINQGANSHGPAQSLPYLGHIIYHLGEEPPFESKGYRGQGRVGAVDEVEVTNGPLIRNRFARKSIILRGNTQDRTKLHAARMQEAKILEEIKHEHAVRLVATYLQEEKHRTIYGILMDPIADCDLEQYFDGAVEEGNRDQMTGWFQCLINGLAYLHGKGIIHRDIKPQNVLVKAGRILFTDFGISTRIVGKTSSSTVIGNPRSRTRQYCAPEVEAGHTRGRSADIFSLAAVFLEMIVVFCDAESLSHFRGKLEFNGQPSLARYYSKGLHWTWDAILQLPGDLPHSLSLIHFMCAKMLATDPLERPDAESLQCCWNYHPSVALPVSSCRCRPSWDSFSHSRRWAIHTAARRGHTFAVTMLLALGAKADTNNIHMGTALHAAASGGQNQIIRLCMDEEDSIDIDTRDISGATPLHRASENGMKGTVRLLLQLGADINARDNAGMTPLARAITHEQDRCAELLRTRGGALAVEKHGIMGRFINAFAR</sequence>
<organism evidence="8 9">
    <name type="scientific">Aspergillus cavernicola</name>
    <dbReference type="NCBI Taxonomy" id="176166"/>
    <lineage>
        <taxon>Eukaryota</taxon>
        <taxon>Fungi</taxon>
        <taxon>Dikarya</taxon>
        <taxon>Ascomycota</taxon>
        <taxon>Pezizomycotina</taxon>
        <taxon>Eurotiomycetes</taxon>
        <taxon>Eurotiomycetidae</taxon>
        <taxon>Eurotiales</taxon>
        <taxon>Aspergillaceae</taxon>
        <taxon>Aspergillus</taxon>
        <taxon>Aspergillus subgen. Nidulantes</taxon>
    </lineage>
</organism>
<dbReference type="PROSITE" id="PS50088">
    <property type="entry name" value="ANK_REPEAT"/>
    <property type="match status" value="1"/>
</dbReference>
<evidence type="ECO:0000259" key="7">
    <source>
        <dbReference type="PROSITE" id="PS50011"/>
    </source>
</evidence>
<keyword evidence="2" id="KW-0547">Nucleotide-binding</keyword>
<dbReference type="InterPro" id="IPR011009">
    <property type="entry name" value="Kinase-like_dom_sf"/>
</dbReference>
<dbReference type="InterPro" id="IPR000719">
    <property type="entry name" value="Prot_kinase_dom"/>
</dbReference>
<evidence type="ECO:0000256" key="1">
    <source>
        <dbReference type="ARBA" id="ARBA00022679"/>
    </source>
</evidence>